<dbReference type="PROSITE" id="PS00012">
    <property type="entry name" value="PHOSPHOPANTETHEINE"/>
    <property type="match status" value="1"/>
</dbReference>
<dbReference type="InterPro" id="IPR009081">
    <property type="entry name" value="PP-bd_ACP"/>
</dbReference>
<evidence type="ECO:0000313" key="9">
    <source>
        <dbReference type="EMBL" id="EMR64483.1"/>
    </source>
</evidence>
<organism evidence="9 10">
    <name type="scientific">Eutypa lata (strain UCR-EL1)</name>
    <name type="common">Grapevine dieback disease fungus</name>
    <name type="synonym">Eutypa armeniacae</name>
    <dbReference type="NCBI Taxonomy" id="1287681"/>
    <lineage>
        <taxon>Eukaryota</taxon>
        <taxon>Fungi</taxon>
        <taxon>Dikarya</taxon>
        <taxon>Ascomycota</taxon>
        <taxon>Pezizomycotina</taxon>
        <taxon>Sordariomycetes</taxon>
        <taxon>Xylariomycetidae</taxon>
        <taxon>Xylariales</taxon>
        <taxon>Diatrypaceae</taxon>
        <taxon>Eutypa</taxon>
    </lineage>
</organism>
<dbReference type="InterPro" id="IPR057326">
    <property type="entry name" value="KR_dom"/>
</dbReference>
<keyword evidence="4" id="KW-0560">Oxidoreductase</keyword>
<dbReference type="SMART" id="SM00829">
    <property type="entry name" value="PKS_ER"/>
    <property type="match status" value="1"/>
</dbReference>
<dbReference type="PANTHER" id="PTHR43775">
    <property type="entry name" value="FATTY ACID SYNTHASE"/>
    <property type="match status" value="1"/>
</dbReference>
<dbReference type="OMA" id="EYEASGH"/>
<dbReference type="Gene3D" id="1.10.1200.10">
    <property type="entry name" value="ACP-like"/>
    <property type="match status" value="1"/>
</dbReference>
<dbReference type="Gene3D" id="3.40.50.720">
    <property type="entry name" value="NAD(P)-binding Rossmann-like Domain"/>
    <property type="match status" value="1"/>
</dbReference>
<dbReference type="InterPro" id="IPR036291">
    <property type="entry name" value="NAD(P)-bd_dom_sf"/>
</dbReference>
<dbReference type="CDD" id="cd02440">
    <property type="entry name" value="AdoMet_MTases"/>
    <property type="match status" value="1"/>
</dbReference>
<evidence type="ECO:0000256" key="2">
    <source>
        <dbReference type="ARBA" id="ARBA00022553"/>
    </source>
</evidence>
<dbReference type="KEGG" id="ela:UCREL1_8555"/>
<accession>M7SJJ2</accession>
<dbReference type="SUPFAM" id="SSF53335">
    <property type="entry name" value="S-adenosyl-L-methionine-dependent methyltransferases"/>
    <property type="match status" value="1"/>
</dbReference>
<dbReference type="EMBL" id="KB707064">
    <property type="protein sequence ID" value="EMR64483.1"/>
    <property type="molecule type" value="Genomic_DNA"/>
</dbReference>
<dbReference type="PROSITE" id="PS50075">
    <property type="entry name" value="CARRIER"/>
    <property type="match status" value="1"/>
</dbReference>
<dbReference type="STRING" id="1287681.M7SJJ2"/>
<dbReference type="PROSITE" id="PS52019">
    <property type="entry name" value="PKS_MFAS_DH"/>
    <property type="match status" value="1"/>
</dbReference>
<dbReference type="InterPro" id="IPR020843">
    <property type="entry name" value="ER"/>
</dbReference>
<dbReference type="PANTHER" id="PTHR43775:SF29">
    <property type="entry name" value="ASPERFURANONE POLYKETIDE SYNTHASE AFOG-RELATED"/>
    <property type="match status" value="1"/>
</dbReference>
<evidence type="ECO:0000256" key="4">
    <source>
        <dbReference type="ARBA" id="ARBA00023002"/>
    </source>
</evidence>
<dbReference type="InterPro" id="IPR020806">
    <property type="entry name" value="PKS_PP-bd"/>
</dbReference>
<sequence length="1374" mass="149955">MCQKAAATGRLIAGYELRDVIISKAIVVPEDDSGVETMLTLKPFRLGSQALTASWQEFQLYSRTEDWELNCSGLIRVDYETEKNPTFADEDALEAKRHSLRHQQIREDCPRSQNPRQFYDNLGAIGLYYGGVFQSLHEIRKGDFKAAGRVKIPDTRKTMPHQFEFSHVIHPATLDNIVQLALPASTPVDEDLTSELLGFDDGESTIVVSDETWNTPLVIIEGLKGKKLSQMDNAESDVSLRKLGTYFKWQPDLTLLDSRQARDLCLRAVGTLGQVDRQVLIEIEIACFLLAEQGKLCYQDETRSLDWLTMPVEEEDELLARVADSSTDGAALVEHGAYLPQILRGKVPPLQVLMRDNFLHNFYQSGLGTAQHYAQMSSYIDLEAHKNPTMKILEIGGGTAGATLPILNALGGSNGTSPRFAKYTFTDISVGFFEKAREKLAPWTPYMNFAKLNIENDPVEQGFEEGGYDIIVASNVLHATRYIGETLANVRRLLKPGGKLVLTEVTNSSRKMRFHMIVGSLEGWWYGGNDGRHLGPTLDLQQWHSALLDAGFSGIKVDLPDFQDPQDVGLSVIISGASAPAPLPSLEHAVVVVPDTSTPEIDACAAKLARKLQKKGTQVTVSSLSETKDMELENQSCLCLVDARKDMGFLPDISESNWESLKRVILTCRDVTYITRGGTVNSENPSTNLMTGMARSIRSEEHALLLTTVDLGWETALDDDENIIVPLLKIFQASSVAETDEKWKDREYAIRDGIPKIQRVLLEENINELAATCAGAGCHGATHLGTEWHDGMGDGGLVASHLQHGALRTVHTARLQKGESVLIHGAAGGVGQAAIMLAQYIGATILATVSTEAKKKMLMETYGIPSAHILNSRDSIAFSQAVSRLTNGRGVDVVLNSLAGEPLRASWCAIARFGRFVELGQRDIAGNTGLDMGPFIRNVSFHSVNMLDLLDHDLDAAARAFSEAVELLRKGAVRPVTPITAMPFSRAEEAFRLMQTGKHTGKIVLQVQEDDVVPIVPAAIPPVRLTPDATYVIAGGGGGLARALAEWMVKSGARHILLLTRSGTKKESTRDLIRRLTKQGAQVAAWECDVGNENSLVGALARCQAESWPPIKGVVQGAMVLNDAIYQNMTRQQFFDATRPKVQGSWYLHQHLPRDMDFFILLSSSVGIAGSRGQGNYSAGNTYEDALAHHRRGLSLPACSIDLGMVLGVGFLAEESTENRVHDNVKSWNFLGIREHEFLGVMDACIRGESQPGVPVPPQLITGLGTGGMMAHGATKYPLAANLEEAVDVVSDVLVSKLAKSLMVATEDIEVTRPISGYGVDSLLAVELRAWIFSEIKAEVSVFELLSNEPITALARKIATKSKAVPEAFVNGGS</sequence>
<dbReference type="SUPFAM" id="SSF51735">
    <property type="entry name" value="NAD(P)-binding Rossmann-fold domains"/>
    <property type="match status" value="2"/>
</dbReference>
<keyword evidence="10" id="KW-1185">Reference proteome</keyword>
<dbReference type="Pfam" id="PF13602">
    <property type="entry name" value="ADH_zinc_N_2"/>
    <property type="match status" value="1"/>
</dbReference>
<dbReference type="Gene3D" id="3.40.50.150">
    <property type="entry name" value="Vaccinia Virus protein VP39"/>
    <property type="match status" value="1"/>
</dbReference>
<dbReference type="GO" id="GO:0006633">
    <property type="term" value="P:fatty acid biosynthetic process"/>
    <property type="evidence" value="ECO:0007669"/>
    <property type="project" value="TreeGrafter"/>
</dbReference>
<dbReference type="GO" id="GO:0016491">
    <property type="term" value="F:oxidoreductase activity"/>
    <property type="evidence" value="ECO:0007669"/>
    <property type="project" value="UniProtKB-KW"/>
</dbReference>
<evidence type="ECO:0000259" key="7">
    <source>
        <dbReference type="PROSITE" id="PS50075"/>
    </source>
</evidence>
<dbReference type="InterPro" id="IPR036736">
    <property type="entry name" value="ACP-like_sf"/>
</dbReference>
<dbReference type="InterPro" id="IPR013968">
    <property type="entry name" value="PKS_KR"/>
</dbReference>
<dbReference type="CDD" id="cd05195">
    <property type="entry name" value="enoyl_red"/>
    <property type="match status" value="1"/>
</dbReference>
<dbReference type="InterPro" id="IPR042104">
    <property type="entry name" value="PKS_dehydratase_sf"/>
</dbReference>
<feature type="domain" description="PKS/mFAS DH" evidence="8">
    <location>
        <begin position="1"/>
        <end position="264"/>
    </location>
</feature>
<dbReference type="GO" id="GO:0004312">
    <property type="term" value="F:fatty acid synthase activity"/>
    <property type="evidence" value="ECO:0007669"/>
    <property type="project" value="TreeGrafter"/>
</dbReference>
<dbReference type="Pfam" id="PF23297">
    <property type="entry name" value="ACP_SdgA_C"/>
    <property type="match status" value="1"/>
</dbReference>
<evidence type="ECO:0000256" key="6">
    <source>
        <dbReference type="PROSITE-ProRule" id="PRU01363"/>
    </source>
</evidence>
<dbReference type="SMART" id="SM00822">
    <property type="entry name" value="PKS_KR"/>
    <property type="match status" value="1"/>
</dbReference>
<dbReference type="Pfam" id="PF08659">
    <property type="entry name" value="KR"/>
    <property type="match status" value="1"/>
</dbReference>
<dbReference type="eggNOG" id="KOG1202">
    <property type="taxonomic scope" value="Eukaryota"/>
</dbReference>
<dbReference type="InterPro" id="IPR013217">
    <property type="entry name" value="Methyltransf_12"/>
</dbReference>
<keyword evidence="2" id="KW-0597">Phosphoprotein</keyword>
<feature type="domain" description="Carrier" evidence="7">
    <location>
        <begin position="1284"/>
        <end position="1362"/>
    </location>
</feature>
<dbReference type="GO" id="GO:0031177">
    <property type="term" value="F:phosphopantetheine binding"/>
    <property type="evidence" value="ECO:0007669"/>
    <property type="project" value="InterPro"/>
</dbReference>
<feature type="region of interest" description="N-terminal hotdog fold" evidence="6">
    <location>
        <begin position="1"/>
        <end position="82"/>
    </location>
</feature>
<dbReference type="InterPro" id="IPR050091">
    <property type="entry name" value="PKS_NRPS_Biosynth_Enz"/>
</dbReference>
<comment type="caution">
    <text evidence="6">Lacks conserved residue(s) required for the propagation of feature annotation.</text>
</comment>
<proteinExistence type="predicted"/>
<evidence type="ECO:0000313" key="10">
    <source>
        <dbReference type="Proteomes" id="UP000012174"/>
    </source>
</evidence>
<reference evidence="10" key="1">
    <citation type="journal article" date="2013" name="Genome Announc.">
        <title>Draft genome sequence of the grapevine dieback fungus Eutypa lata UCR-EL1.</title>
        <authorList>
            <person name="Blanco-Ulate B."/>
            <person name="Rolshausen P.E."/>
            <person name="Cantu D."/>
        </authorList>
    </citation>
    <scope>NUCLEOTIDE SEQUENCE [LARGE SCALE GENOMIC DNA]</scope>
    <source>
        <strain evidence="10">UCR-EL1</strain>
    </source>
</reference>
<evidence type="ECO:0000256" key="1">
    <source>
        <dbReference type="ARBA" id="ARBA00022450"/>
    </source>
</evidence>
<evidence type="ECO:0000259" key="8">
    <source>
        <dbReference type="PROSITE" id="PS52019"/>
    </source>
</evidence>
<evidence type="ECO:0000256" key="3">
    <source>
        <dbReference type="ARBA" id="ARBA00022679"/>
    </source>
</evidence>
<feature type="region of interest" description="C-terminal hotdog fold" evidence="6">
    <location>
        <begin position="110"/>
        <end position="264"/>
    </location>
</feature>
<dbReference type="InterPro" id="IPR049900">
    <property type="entry name" value="PKS_mFAS_DH"/>
</dbReference>
<dbReference type="Gene3D" id="3.90.180.10">
    <property type="entry name" value="Medium-chain alcohol dehydrogenases, catalytic domain"/>
    <property type="match status" value="1"/>
</dbReference>
<dbReference type="InterPro" id="IPR049551">
    <property type="entry name" value="PKS_DH_C"/>
</dbReference>
<dbReference type="InterPro" id="IPR006162">
    <property type="entry name" value="Ppantetheine_attach_site"/>
</dbReference>
<dbReference type="SMART" id="SM00823">
    <property type="entry name" value="PKS_PP"/>
    <property type="match status" value="1"/>
</dbReference>
<keyword evidence="3" id="KW-0808">Transferase</keyword>
<evidence type="ECO:0000256" key="5">
    <source>
        <dbReference type="ARBA" id="ARBA00023268"/>
    </source>
</evidence>
<dbReference type="GO" id="GO:0030639">
    <property type="term" value="P:polyketide biosynthetic process"/>
    <property type="evidence" value="ECO:0007669"/>
    <property type="project" value="UniProtKB-ARBA"/>
</dbReference>
<gene>
    <name evidence="9" type="ORF">UCREL1_8555</name>
</gene>
<keyword evidence="1" id="KW-0596">Phosphopantetheine</keyword>
<protein>
    <submittedName>
        <fullName evidence="9">Putative polyketide synthase protein</fullName>
    </submittedName>
</protein>
<dbReference type="Pfam" id="PF14765">
    <property type="entry name" value="PS-DH"/>
    <property type="match status" value="1"/>
</dbReference>
<dbReference type="SUPFAM" id="SSF47336">
    <property type="entry name" value="ACP-like"/>
    <property type="match status" value="1"/>
</dbReference>
<dbReference type="Pfam" id="PF23114">
    <property type="entry name" value="NAD-bd_HRPKS_sdrA"/>
    <property type="match status" value="1"/>
</dbReference>
<dbReference type="Gene3D" id="3.10.129.110">
    <property type="entry name" value="Polyketide synthase dehydratase"/>
    <property type="match status" value="1"/>
</dbReference>
<dbReference type="Proteomes" id="UP000012174">
    <property type="component" value="Unassembled WGS sequence"/>
</dbReference>
<dbReference type="InterPro" id="IPR056501">
    <property type="entry name" value="NAD-bd_HRPKS_sdrA"/>
</dbReference>
<dbReference type="InterPro" id="IPR029063">
    <property type="entry name" value="SAM-dependent_MTases_sf"/>
</dbReference>
<dbReference type="Pfam" id="PF08242">
    <property type="entry name" value="Methyltransf_12"/>
    <property type="match status" value="1"/>
</dbReference>
<dbReference type="OrthoDB" id="329835at2759"/>
<dbReference type="HOGENOM" id="CLU_000022_31_8_1"/>
<keyword evidence="5" id="KW-0511">Multifunctional enzyme</keyword>
<name>M7SJJ2_EUTLA</name>